<evidence type="ECO:0000313" key="2">
    <source>
        <dbReference type="Proteomes" id="UP000030300"/>
    </source>
</evidence>
<organism evidence="1 2">
    <name type="scientific">Nocardioides simplex</name>
    <name type="common">Arthrobacter simplex</name>
    <dbReference type="NCBI Taxonomy" id="2045"/>
    <lineage>
        <taxon>Bacteria</taxon>
        <taxon>Bacillati</taxon>
        <taxon>Actinomycetota</taxon>
        <taxon>Actinomycetes</taxon>
        <taxon>Propionibacteriales</taxon>
        <taxon>Nocardioidaceae</taxon>
        <taxon>Pimelobacter</taxon>
    </lineage>
</organism>
<dbReference type="InterPro" id="IPR011047">
    <property type="entry name" value="Quinoprotein_ADH-like_sf"/>
</dbReference>
<dbReference type="GeneID" id="96611876"/>
<dbReference type="OrthoDB" id="3276947at2"/>
<protein>
    <submittedName>
        <fullName evidence="1">Uncharacterized protein</fullName>
    </submittedName>
</protein>
<evidence type="ECO:0000313" key="1">
    <source>
        <dbReference type="EMBL" id="AIY19112.1"/>
    </source>
</evidence>
<dbReference type="SUPFAM" id="SSF50998">
    <property type="entry name" value="Quinoprotein alcohol dehydrogenase-like"/>
    <property type="match status" value="1"/>
</dbReference>
<dbReference type="AlphaFoldDB" id="A0A0A1DR84"/>
<keyword evidence="2" id="KW-1185">Reference proteome</keyword>
<gene>
    <name evidence="1" type="ORF">KR76_24250</name>
</gene>
<proteinExistence type="predicted"/>
<dbReference type="HOGENOM" id="CLU_040418_0_0_11"/>
<name>A0A0A1DR84_NOCSI</name>
<dbReference type="EMBL" id="CP009896">
    <property type="protein sequence ID" value="AIY19112.1"/>
    <property type="molecule type" value="Genomic_DNA"/>
</dbReference>
<reference evidence="1 2" key="1">
    <citation type="journal article" date="2015" name="Genome Announc.">
        <title>Complete Genome Sequence of Steroid-Transforming Nocardioides simplex VKM Ac-2033D.</title>
        <authorList>
            <person name="Shtratnikova V.Y."/>
            <person name="Schelkunov M.I."/>
            <person name="Pekov Y.A."/>
            <person name="Fokina V.V."/>
            <person name="Logacheva M.D."/>
            <person name="Sokolov S.L."/>
            <person name="Bragin E.Y."/>
            <person name="Ashapkin V.V."/>
            <person name="Donova M.V."/>
        </authorList>
    </citation>
    <scope>NUCLEOTIDE SEQUENCE [LARGE SCALE GENOMIC DNA]</scope>
    <source>
        <strain evidence="1 2">VKM Ac-2033D</strain>
    </source>
</reference>
<sequence>MRLRSLAAAAAAGVLALTLGTAGSTSAAAGDDPALPGLPALPTIPGLPIPPLPTDLLVPRFTGAAVTPQPLDAPPVPQNPFLAPNGRSSMHNDAYSTDAYAVSGPTGRGLMMRTASYGIRECATVAFDSRDRIVGLCGGLEGFTLMVIDPVTLRAISQLQLSKRDLASGANPLTDICGGTYFFLDGDDRAFATTTDAAIAEVSVTAAGGLVKGRRWPLASYLPEDDCLVATGVDWSGRLWWFSQQGTVGTLDRATGAVRTLRLPAGEGIYNSVSTDETGGVYFVSTHQTYRLDAAADGTPGITWAIPYDRGTRKKPGMLSQGSGTSPTLIGEKWIVVADNAEPRSHVIVYDRRTGVPAGQREHCSIPVLADGASTTENSLVAAGNSVIIENNYGYAGVQSTLLGRSTTPGVSRVMIEDDGCHVAWTNPTVAPTSVPKASLGNGLVYVYSKPPGNLLDAWYVTAIDIRTGQTRWSRLTGTGIQWNNHYAAIYLGPDGSLYVATIVGLIRLADS</sequence>
<accession>A0A0A1DR84</accession>
<dbReference type="RefSeq" id="WP_038682025.1">
    <property type="nucleotide sequence ID" value="NZ_BJMC01000015.1"/>
</dbReference>
<dbReference type="STRING" id="2045.KR76_24250"/>
<dbReference type="Proteomes" id="UP000030300">
    <property type="component" value="Chromosome"/>
</dbReference>
<dbReference type="KEGG" id="psim:KR76_24250"/>
<dbReference type="eggNOG" id="COG4257">
    <property type="taxonomic scope" value="Bacteria"/>
</dbReference>